<reference evidence="2" key="1">
    <citation type="submission" date="2023-07" db="EMBL/GenBank/DDBJ databases">
        <authorList>
            <consortium name="AG Swart"/>
            <person name="Singh M."/>
            <person name="Singh A."/>
            <person name="Seah K."/>
            <person name="Emmerich C."/>
        </authorList>
    </citation>
    <scope>NUCLEOTIDE SEQUENCE</scope>
    <source>
        <strain evidence="2">DP1</strain>
    </source>
</reference>
<evidence type="ECO:0000313" key="3">
    <source>
        <dbReference type="Proteomes" id="UP001295684"/>
    </source>
</evidence>
<feature type="transmembrane region" description="Helical" evidence="1">
    <location>
        <begin position="127"/>
        <end position="149"/>
    </location>
</feature>
<feature type="transmembrane region" description="Helical" evidence="1">
    <location>
        <begin position="46"/>
        <end position="73"/>
    </location>
</feature>
<sequence length="332" mass="38547">MENEVSIDGCKGYVIMMIVYACVGVLTLLVQLWYSVKFLKFYGFKNIIVSIFMGFLTLSIVCDIIYGAAQAYFCYLQGCLGNKYYCLGHWTNWINYFMYMSTIIVLSFTYISQILRFKNRERRKKRIYSIVLWSTMLFILLVCTIIFIVDGVQTCRKHPKNIKIFSTGILVMTGLNMLTGLFFMFTLLCFYRALKKVDKNTNGVKLSKKLKCRLIISIAVVVFVFETRSGIILVGSITDFLDIWEGEALKHNRTWYVIYTFCYYFILSLIPTMVQIYLIKLSLSTTPRISIRVDGYHCQSEPLIFNNSGVSLSKESESFKTEDFRESQYNTS</sequence>
<feature type="transmembrane region" description="Helical" evidence="1">
    <location>
        <begin position="169"/>
        <end position="194"/>
    </location>
</feature>
<feature type="transmembrane region" description="Helical" evidence="1">
    <location>
        <begin position="214"/>
        <end position="237"/>
    </location>
</feature>
<dbReference type="EMBL" id="CAMPGE010026936">
    <property type="protein sequence ID" value="CAI2384601.1"/>
    <property type="molecule type" value="Genomic_DNA"/>
</dbReference>
<organism evidence="2 3">
    <name type="scientific">Euplotes crassus</name>
    <dbReference type="NCBI Taxonomy" id="5936"/>
    <lineage>
        <taxon>Eukaryota</taxon>
        <taxon>Sar</taxon>
        <taxon>Alveolata</taxon>
        <taxon>Ciliophora</taxon>
        <taxon>Intramacronucleata</taxon>
        <taxon>Spirotrichea</taxon>
        <taxon>Hypotrichia</taxon>
        <taxon>Euplotida</taxon>
        <taxon>Euplotidae</taxon>
        <taxon>Moneuplotes</taxon>
    </lineage>
</organism>
<comment type="caution">
    <text evidence="2">The sequence shown here is derived from an EMBL/GenBank/DDBJ whole genome shotgun (WGS) entry which is preliminary data.</text>
</comment>
<protein>
    <submittedName>
        <fullName evidence="2">Uncharacterized protein</fullName>
    </submittedName>
</protein>
<accession>A0AAD1Y662</accession>
<gene>
    <name evidence="2" type="ORF">ECRASSUSDP1_LOCUS26135</name>
</gene>
<dbReference type="Proteomes" id="UP001295684">
    <property type="component" value="Unassembled WGS sequence"/>
</dbReference>
<feature type="transmembrane region" description="Helical" evidence="1">
    <location>
        <begin position="12"/>
        <end position="34"/>
    </location>
</feature>
<keyword evidence="1" id="KW-0812">Transmembrane</keyword>
<proteinExistence type="predicted"/>
<keyword evidence="1" id="KW-1133">Transmembrane helix</keyword>
<evidence type="ECO:0000313" key="2">
    <source>
        <dbReference type="EMBL" id="CAI2384601.1"/>
    </source>
</evidence>
<name>A0AAD1Y662_EUPCR</name>
<evidence type="ECO:0000256" key="1">
    <source>
        <dbReference type="SAM" id="Phobius"/>
    </source>
</evidence>
<feature type="transmembrane region" description="Helical" evidence="1">
    <location>
        <begin position="93"/>
        <end position="115"/>
    </location>
</feature>
<feature type="transmembrane region" description="Helical" evidence="1">
    <location>
        <begin position="257"/>
        <end position="279"/>
    </location>
</feature>
<keyword evidence="1" id="KW-0472">Membrane</keyword>
<dbReference type="AlphaFoldDB" id="A0AAD1Y662"/>
<keyword evidence="3" id="KW-1185">Reference proteome</keyword>